<evidence type="ECO:0000256" key="1">
    <source>
        <dbReference type="SAM" id="Phobius"/>
    </source>
</evidence>
<keyword evidence="3" id="KW-1185">Reference proteome</keyword>
<accession>A0A8I6Y2L4</accession>
<gene>
    <name evidence="2" type="primary">LOC123440999</name>
</gene>
<dbReference type="RefSeq" id="XP_044973468.1">
    <property type="nucleotide sequence ID" value="XM_045117533.1"/>
</dbReference>
<keyword evidence="1" id="KW-0812">Transmembrane</keyword>
<dbReference type="OrthoDB" id="605154at2759"/>
<dbReference type="EnsemblPlants" id="HORVU.MOREX.r3.3HG0322390.1">
    <property type="protein sequence ID" value="HORVU.MOREX.r3.3HG0322390.1.CDS1"/>
    <property type="gene ID" value="HORVU.MOREX.r3.3HG0322390"/>
</dbReference>
<dbReference type="GeneID" id="123440999"/>
<dbReference type="Pfam" id="PF03140">
    <property type="entry name" value="DUF247"/>
    <property type="match status" value="1"/>
</dbReference>
<keyword evidence="1" id="KW-0472">Membrane</keyword>
<evidence type="ECO:0000313" key="3">
    <source>
        <dbReference type="Proteomes" id="UP000011116"/>
    </source>
</evidence>
<dbReference type="Proteomes" id="UP000011116">
    <property type="component" value="Chromosome 3H"/>
</dbReference>
<sequence length="576" mass="61433">MVDLASELTGKLEALHSPQAQVGDRLRPPCSVIVGKVRDQTRNVDKDEYDPDHVAIGPYNYPHRNLTMEHDKLVSLEMVLKAAKARRPGMPVEVNDYVHELKCLEESVRKCYGNPFPGISSEQFVCMLLLDGCYILSCLVDGQLRAQPMDDAAAGTVNAGVLPANGAVAPATADAGVLAANGAQAPATADAGVLAANGAEAPATADAGVLAANGAEAPATADAGVLAANGAEAPAIANAGVLAANGAEAPATADGGVLAANGAEEVGTTNADAGVVSAQRADALTVLRDVFYLAENQIPFFVLEKIGELTGLEGNDSVFREAQKYSLKLMRAQKYAMAAPASEPAVPGNLLHLLHMYLKPARSISPAAPVSGTVRRWRSATDYYFAGVVFKRREMSETWCSRTGVMLAPRCILDVKLSSGGGTLEVPVLDIDAETWRLLRNLMELEQRNRETVGSDVTAYCVFISQVACTSKDVELLTKRGVIVHGQGNNDEVAKCFADLCKGIIFDPDDPDCNYLRETCKKLEKRFHSHPQRWMAWLRRNYFSNPWLAAGLLAAVIGLVCAIVQAVYSVLSYKHG</sequence>
<organism evidence="2 3">
    <name type="scientific">Hordeum vulgare subsp. vulgare</name>
    <name type="common">Domesticated barley</name>
    <dbReference type="NCBI Taxonomy" id="112509"/>
    <lineage>
        <taxon>Eukaryota</taxon>
        <taxon>Viridiplantae</taxon>
        <taxon>Streptophyta</taxon>
        <taxon>Embryophyta</taxon>
        <taxon>Tracheophyta</taxon>
        <taxon>Spermatophyta</taxon>
        <taxon>Magnoliopsida</taxon>
        <taxon>Liliopsida</taxon>
        <taxon>Poales</taxon>
        <taxon>Poaceae</taxon>
        <taxon>BOP clade</taxon>
        <taxon>Pooideae</taxon>
        <taxon>Triticodae</taxon>
        <taxon>Triticeae</taxon>
        <taxon>Hordeinae</taxon>
        <taxon>Hordeum</taxon>
    </lineage>
</organism>
<reference evidence="3" key="1">
    <citation type="journal article" date="2012" name="Nature">
        <title>A physical, genetic and functional sequence assembly of the barley genome.</title>
        <authorList>
            <consortium name="The International Barley Genome Sequencing Consortium"/>
            <person name="Mayer K.F."/>
            <person name="Waugh R."/>
            <person name="Brown J.W."/>
            <person name="Schulman A."/>
            <person name="Langridge P."/>
            <person name="Platzer M."/>
            <person name="Fincher G.B."/>
            <person name="Muehlbauer G.J."/>
            <person name="Sato K."/>
            <person name="Close T.J."/>
            <person name="Wise R.P."/>
            <person name="Stein N."/>
        </authorList>
    </citation>
    <scope>NUCLEOTIDE SEQUENCE [LARGE SCALE GENOMIC DNA]</scope>
    <source>
        <strain evidence="3">cv. Morex</strain>
    </source>
</reference>
<dbReference type="AlphaFoldDB" id="A0A8I6Y2L4"/>
<protein>
    <submittedName>
        <fullName evidence="2">Uncharacterized protein</fullName>
    </submittedName>
</protein>
<proteinExistence type="predicted"/>
<dbReference type="InterPro" id="IPR004158">
    <property type="entry name" value="DUF247_pln"/>
</dbReference>
<feature type="transmembrane region" description="Helical" evidence="1">
    <location>
        <begin position="547"/>
        <end position="571"/>
    </location>
</feature>
<dbReference type="KEGG" id="hvg:123440999"/>
<reference evidence="2" key="2">
    <citation type="submission" date="2020-10" db="EMBL/GenBank/DDBJ databases">
        <authorList>
            <person name="Scholz U."/>
            <person name="Mascher M."/>
            <person name="Fiebig A."/>
        </authorList>
    </citation>
    <scope>NUCLEOTIDE SEQUENCE [LARGE SCALE GENOMIC DNA]</scope>
    <source>
        <strain evidence="2">cv. Morex</strain>
    </source>
</reference>
<dbReference type="Gramene" id="HORVU.MOREX.r2.3HG0269100.1">
    <property type="protein sequence ID" value="HORVU.MOREX.r2.3HG0269100.1.CDS.1"/>
    <property type="gene ID" value="HORVU.MOREX.r2.3HG0269100"/>
</dbReference>
<dbReference type="Gramene" id="HORVU.MOREX.r3.3HG0322390.1">
    <property type="protein sequence ID" value="HORVU.MOREX.r3.3HG0322390.1.CDS1"/>
    <property type="gene ID" value="HORVU.MOREX.r3.3HG0322390"/>
</dbReference>
<name>A0A8I6Y2L4_HORVV</name>
<dbReference type="PANTHER" id="PTHR31170">
    <property type="entry name" value="BNAC04G53230D PROTEIN"/>
    <property type="match status" value="1"/>
</dbReference>
<keyword evidence="1" id="KW-1133">Transmembrane helix</keyword>
<dbReference type="PANTHER" id="PTHR31170:SF18">
    <property type="entry name" value="(WILD MALAYSIAN BANANA) HYPOTHETICAL PROTEIN"/>
    <property type="match status" value="1"/>
</dbReference>
<evidence type="ECO:0000313" key="2">
    <source>
        <dbReference type="EnsemblPlants" id="HORVU.MOREX.r3.3HG0322390.1.CDS1"/>
    </source>
</evidence>
<reference evidence="2" key="3">
    <citation type="submission" date="2022-01" db="UniProtKB">
        <authorList>
            <consortium name="EnsemblPlants"/>
        </authorList>
    </citation>
    <scope>IDENTIFICATION</scope>
    <source>
        <strain evidence="2">subsp. vulgare</strain>
    </source>
</reference>